<evidence type="ECO:0000256" key="29">
    <source>
        <dbReference type="ARBA" id="ARBA00072152"/>
    </source>
</evidence>
<evidence type="ECO:0000256" key="28">
    <source>
        <dbReference type="ARBA" id="ARBA00049390"/>
    </source>
</evidence>
<dbReference type="InterPro" id="IPR031964">
    <property type="entry name" value="CARD_dom"/>
</dbReference>
<keyword evidence="24" id="KW-0051">Antiviral defense</keyword>
<evidence type="ECO:0000256" key="31">
    <source>
        <dbReference type="ARBA" id="ARBA00075549"/>
    </source>
</evidence>
<dbReference type="FunFam" id="1.20.1320.30:FF:000002">
    <property type="entry name" value="Probable ATP-dependent RNA helicase DDX58"/>
    <property type="match status" value="1"/>
</dbReference>
<dbReference type="InterPro" id="IPR014001">
    <property type="entry name" value="Helicase_ATP-bd"/>
</dbReference>
<dbReference type="InterPro" id="IPR001650">
    <property type="entry name" value="Helicase_C-like"/>
</dbReference>
<keyword evidence="17 35" id="KW-0862">Zinc</keyword>
<keyword evidence="11" id="KW-0399">Innate immunity</keyword>
<dbReference type="Gene3D" id="3.40.50.300">
    <property type="entry name" value="P-loop containing nucleotide triphosphate hydrolases"/>
    <property type="match status" value="2"/>
</dbReference>
<evidence type="ECO:0000256" key="21">
    <source>
        <dbReference type="ARBA" id="ARBA00022884"/>
    </source>
</evidence>
<keyword evidence="19" id="KW-0832">Ubl conjugation</keyword>
<dbReference type="GO" id="GO:0005829">
    <property type="term" value="C:cytosol"/>
    <property type="evidence" value="ECO:0007669"/>
    <property type="project" value="UniProtKB-ARBA"/>
</dbReference>
<dbReference type="InterPro" id="IPR051363">
    <property type="entry name" value="RLR_Helicase"/>
</dbReference>
<keyword evidence="15" id="KW-0378">Hydrolase</keyword>
<dbReference type="GO" id="GO:0016787">
    <property type="term" value="F:hydrolase activity"/>
    <property type="evidence" value="ECO:0007669"/>
    <property type="project" value="UniProtKB-KW"/>
</dbReference>
<dbReference type="PROSITE" id="PS51789">
    <property type="entry name" value="RLR_CTR"/>
    <property type="match status" value="1"/>
</dbReference>
<keyword evidence="27" id="KW-0966">Cell projection</keyword>
<evidence type="ECO:0000256" key="30">
    <source>
        <dbReference type="ARBA" id="ARBA00075180"/>
    </source>
</evidence>
<dbReference type="OrthoDB" id="416741at2759"/>
<dbReference type="SMART" id="SM00487">
    <property type="entry name" value="DEXDc"/>
    <property type="match status" value="1"/>
</dbReference>
<evidence type="ECO:0000256" key="26">
    <source>
        <dbReference type="ARBA" id="ARBA00023212"/>
    </source>
</evidence>
<feature type="domain" description="RLR CTR" evidence="38">
    <location>
        <begin position="801"/>
        <end position="932"/>
    </location>
</feature>
<keyword evidence="39" id="KW-1185">Reference proteome</keyword>
<comment type="subcellular location">
    <subcellularLocation>
        <location evidence="2">Cell junction</location>
        <location evidence="2">Tight junction</location>
    </subcellularLocation>
    <subcellularLocation>
        <location evidence="3">Cell projection</location>
        <location evidence="3">Ruffle membrane</location>
    </subcellularLocation>
    <subcellularLocation>
        <location evidence="1">Cytoplasm</location>
        <location evidence="1">Cytoskeleton</location>
    </subcellularLocation>
</comment>
<dbReference type="GO" id="GO:0005923">
    <property type="term" value="C:bicellular tight junction"/>
    <property type="evidence" value="ECO:0007669"/>
    <property type="project" value="UniProtKB-SubCell"/>
</dbReference>
<dbReference type="CTD" id="23586"/>
<dbReference type="SMART" id="SM00490">
    <property type="entry name" value="HELICc"/>
    <property type="match status" value="1"/>
</dbReference>
<dbReference type="STRING" id="127582.A0A2Y9QQF3"/>
<evidence type="ECO:0000256" key="3">
    <source>
        <dbReference type="ARBA" id="ARBA00004632"/>
    </source>
</evidence>
<keyword evidence="40" id="KW-0675">Receptor</keyword>
<dbReference type="GO" id="GO:0140374">
    <property type="term" value="P:antiviral innate immune response"/>
    <property type="evidence" value="ECO:0007669"/>
    <property type="project" value="TreeGrafter"/>
</dbReference>
<dbReference type="InterPro" id="IPR021673">
    <property type="entry name" value="RLR_CTR"/>
</dbReference>
<dbReference type="InterPro" id="IPR011029">
    <property type="entry name" value="DEATH-like_dom_sf"/>
</dbReference>
<keyword evidence="12 35" id="KW-0479">Metal-binding</keyword>
<evidence type="ECO:0000313" key="39">
    <source>
        <dbReference type="Proteomes" id="UP000248480"/>
    </source>
</evidence>
<evidence type="ECO:0000256" key="23">
    <source>
        <dbReference type="ARBA" id="ARBA00022990"/>
    </source>
</evidence>
<evidence type="ECO:0000256" key="32">
    <source>
        <dbReference type="ARBA" id="ARBA00077844"/>
    </source>
</evidence>
<keyword evidence="9" id="KW-1017">Isopeptide bond</keyword>
<keyword evidence="7" id="KW-1003">Cell membrane</keyword>
<dbReference type="InterPro" id="IPR041204">
    <property type="entry name" value="RIG-I-like_C"/>
</dbReference>
<evidence type="ECO:0000256" key="4">
    <source>
        <dbReference type="ARBA" id="ARBA00006866"/>
    </source>
</evidence>
<evidence type="ECO:0000256" key="11">
    <source>
        <dbReference type="ARBA" id="ARBA00022588"/>
    </source>
</evidence>
<dbReference type="Gene3D" id="2.170.150.30">
    <property type="entry name" value="RIG-I-like receptor, C-terminal regulatory domain"/>
    <property type="match status" value="1"/>
</dbReference>
<keyword evidence="8" id="KW-0963">Cytoplasm</keyword>
<evidence type="ECO:0000256" key="33">
    <source>
        <dbReference type="ARBA" id="ARBA00078832"/>
    </source>
</evidence>
<keyword evidence="10" id="KW-0597">Phosphoprotein</keyword>
<evidence type="ECO:0000259" key="36">
    <source>
        <dbReference type="PROSITE" id="PS51192"/>
    </source>
</evidence>
<dbReference type="PROSITE" id="PS51192">
    <property type="entry name" value="HELICASE_ATP_BIND_1"/>
    <property type="match status" value="1"/>
</dbReference>
<feature type="binding site" evidence="35">
    <location>
        <position position="820"/>
    </location>
    <ligand>
        <name>Zn(2+)</name>
        <dbReference type="ChEBI" id="CHEBI:29105"/>
    </ligand>
</feature>
<feature type="binding site" evidence="35">
    <location>
        <position position="876"/>
    </location>
    <ligand>
        <name>Zn(2+)</name>
        <dbReference type="ChEBI" id="CHEBI:29105"/>
    </ligand>
</feature>
<comment type="catalytic activity">
    <reaction evidence="28">
        <text>ATP + H2O = ADP + phosphate + H(+)</text>
        <dbReference type="Rhea" id="RHEA:13065"/>
        <dbReference type="ChEBI" id="CHEBI:15377"/>
        <dbReference type="ChEBI" id="CHEBI:15378"/>
        <dbReference type="ChEBI" id="CHEBI:30616"/>
        <dbReference type="ChEBI" id="CHEBI:43474"/>
        <dbReference type="ChEBI" id="CHEBI:456216"/>
        <dbReference type="EC" id="3.6.4.13"/>
    </reaction>
    <physiologicalReaction direction="left-to-right" evidence="28">
        <dbReference type="Rhea" id="RHEA:13066"/>
    </physiologicalReaction>
</comment>
<evidence type="ECO:0000256" key="5">
    <source>
        <dbReference type="ARBA" id="ARBA00012552"/>
    </source>
</evidence>
<keyword evidence="14" id="KW-0547">Nucleotide-binding</keyword>
<keyword evidence="13" id="KW-0677">Repeat</keyword>
<keyword evidence="25" id="KW-0472">Membrane</keyword>
<evidence type="ECO:0000259" key="37">
    <source>
        <dbReference type="PROSITE" id="PS51194"/>
    </source>
</evidence>
<dbReference type="AlphaFoldDB" id="A0A2Y9QQF3"/>
<dbReference type="FunFam" id="3.40.50.300:FF:001291">
    <property type="entry name" value="Probable ATP-dependent RNA helicase DDX58"/>
    <property type="match status" value="1"/>
</dbReference>
<dbReference type="GO" id="GO:0003725">
    <property type="term" value="F:double-stranded RNA binding"/>
    <property type="evidence" value="ECO:0007669"/>
    <property type="project" value="UniProtKB-ARBA"/>
</dbReference>
<dbReference type="InParanoid" id="A0A2Y9QQF3"/>
<dbReference type="Proteomes" id="UP000248480">
    <property type="component" value="Unplaced"/>
</dbReference>
<dbReference type="CDD" id="cd08817">
    <property type="entry name" value="CARD_RIG-I_r2"/>
    <property type="match status" value="1"/>
</dbReference>
<dbReference type="GO" id="GO:0008270">
    <property type="term" value="F:zinc ion binding"/>
    <property type="evidence" value="ECO:0007669"/>
    <property type="project" value="UniProtKB-UniRule"/>
</dbReference>
<dbReference type="GO" id="GO:0005524">
    <property type="term" value="F:ATP binding"/>
    <property type="evidence" value="ECO:0007669"/>
    <property type="project" value="UniProtKB-KW"/>
</dbReference>
<keyword evidence="23" id="KW-0007">Acetylation</keyword>
<dbReference type="Pfam" id="PF11648">
    <property type="entry name" value="RIG-I_C-RD"/>
    <property type="match status" value="1"/>
</dbReference>
<evidence type="ECO:0000256" key="15">
    <source>
        <dbReference type="ARBA" id="ARBA00022801"/>
    </source>
</evidence>
<feature type="domain" description="Helicase ATP-binding" evidence="36">
    <location>
        <begin position="253"/>
        <end position="432"/>
    </location>
</feature>
<dbReference type="InterPro" id="IPR042145">
    <property type="entry name" value="CARD_RIG-I_r2"/>
</dbReference>
<feature type="binding site" evidence="35">
    <location>
        <position position="817"/>
    </location>
    <ligand>
        <name>Zn(2+)</name>
        <dbReference type="ChEBI" id="CHEBI:29105"/>
    </ligand>
</feature>
<keyword evidence="18" id="KW-0067">ATP-binding</keyword>
<dbReference type="Gene3D" id="1.20.1320.30">
    <property type="match status" value="1"/>
</dbReference>
<name>A0A2Y9QQF3_TRIMA</name>
<sequence length="932" mass="107290">MTAEERQNLHTFRNYVRKTLDPTYILSYMSPWFREDEMQYIQTEKNNKGTMEAASLFLNILEELKEEGWFRGFLDALKHAGYTGLYEAFENWDFQKIEKLEEHRLLLRRLQPEFKTRINPLDILPEISQCLINQECEEIIQVCSNKGMIAGAEKMVECLLRSDKENWPKVLKLALEKEEYNFNELWIVEKGVEDVETKDLQNDEMETSEVQIFYQEEPEYQNLGQSSCPPSSEVSYTNLYSPVKPRNYQLELALPAKNGKNTIICAPTGCGKTFVSILICEHHLKKFPQGQKGKIVFFAIQIPVYEQQKSVFSEYFERLGYTVAGISGATSEEVPVRQIIENNDIIILTPQILVNNLKNGTIPSLSVFTLMIFDECHNTSKHHPYNMIMFNYLDQKLDGSSDPLPQVVGLTASVGVGDAKNITEAVAYICKLCASLDTSVIATVKDNLEELEEVVYKPQKCFRKVETWTTNKFKCIISQLMMETENMAKNVFEELGTLTLENLSHIQSRKFGTQKYEQWIVAVQKACMVLQMPDKNEESRICKALFLYTSHLRKYNDALIISEHARVKDALDYLKDFFANVRAAGFDEIEQDLTSRFEEKLQELEDVSMDPSHENPKLKDLCFILQEEYHLNPESRTILFVKTRALVDALKKWIEEHSKLSFLKPGILTGRGRTNQKIGMTLPAQKCVLDTFRSNGDSKILIATSVADEGIDIAQCNLVILYEYVGNVIKMIQTRGRGRAKGSKCFLVTSNADVIEKEKINIYKEKLMNDSILSLQELDEAVFTKKLRIIQNQEKFIRDNEGKAKPEPDKKKKKLLCRKCKAFACYTVDVRVIEESQFAVVGDAFRECFVSKPHPKPKSYGSFEKRAKIYCARQDCSHDWGIYVKYKTFEIPVIKIESFVVEDVATGTQTLYARWKDFHFEKIPFDAAEMAK</sequence>
<dbReference type="CDD" id="cd12090">
    <property type="entry name" value="MDA5_ID"/>
    <property type="match status" value="1"/>
</dbReference>
<evidence type="ECO:0000256" key="20">
    <source>
        <dbReference type="ARBA" id="ARBA00022859"/>
    </source>
</evidence>
<organism evidence="39 40">
    <name type="scientific">Trichechus manatus latirostris</name>
    <name type="common">Florida manatee</name>
    <dbReference type="NCBI Taxonomy" id="127582"/>
    <lineage>
        <taxon>Eukaryota</taxon>
        <taxon>Metazoa</taxon>
        <taxon>Chordata</taxon>
        <taxon>Craniata</taxon>
        <taxon>Vertebrata</taxon>
        <taxon>Euteleostomi</taxon>
        <taxon>Mammalia</taxon>
        <taxon>Eutheria</taxon>
        <taxon>Afrotheria</taxon>
        <taxon>Sirenia</taxon>
        <taxon>Trichechidae</taxon>
        <taxon>Trichechus</taxon>
    </lineage>
</organism>
<dbReference type="GO" id="GO:0003727">
    <property type="term" value="F:single-stranded RNA binding"/>
    <property type="evidence" value="ECO:0007669"/>
    <property type="project" value="TreeGrafter"/>
</dbReference>
<keyword evidence="20" id="KW-0391">Immunity</keyword>
<dbReference type="FunFam" id="3.40.50.300:FF:001233">
    <property type="entry name" value="Probable ATP-dependent RNA helicase DDX58"/>
    <property type="match status" value="1"/>
</dbReference>
<dbReference type="Pfam" id="PF00271">
    <property type="entry name" value="Helicase_C"/>
    <property type="match status" value="1"/>
</dbReference>
<dbReference type="CDD" id="cd18073">
    <property type="entry name" value="DEXHc_RIG-I_DDX58"/>
    <property type="match status" value="1"/>
</dbReference>
<evidence type="ECO:0000256" key="16">
    <source>
        <dbReference type="ARBA" id="ARBA00022806"/>
    </source>
</evidence>
<dbReference type="CDD" id="cd18802">
    <property type="entry name" value="SF2_C_dicer"/>
    <property type="match status" value="1"/>
</dbReference>
<keyword evidence="16" id="KW-0347">Helicase</keyword>
<dbReference type="PANTHER" id="PTHR14074:SF16">
    <property type="entry name" value="ANTIVIRAL INNATE IMMUNE RESPONSE RECEPTOR RIG-I"/>
    <property type="match status" value="1"/>
</dbReference>
<keyword evidence="6" id="KW-0796">Tight junction</keyword>
<evidence type="ECO:0000256" key="19">
    <source>
        <dbReference type="ARBA" id="ARBA00022843"/>
    </source>
</evidence>
<evidence type="ECO:0000259" key="38">
    <source>
        <dbReference type="PROSITE" id="PS51789"/>
    </source>
</evidence>
<keyword evidence="21" id="KW-0694">RNA-binding</keyword>
<dbReference type="FunFam" id="1.10.533.10:FF:000072">
    <property type="entry name" value="Probable ATP-dependent RNA helicase DDX58"/>
    <property type="match status" value="1"/>
</dbReference>
<protein>
    <recommendedName>
        <fullName evidence="29">Antiviral innate immune response receptor RIG-I</fullName>
        <ecNumber evidence="5">3.6.4.13</ecNumber>
    </recommendedName>
    <alternativeName>
        <fullName evidence="30">ATP-dependent RNA helicase DDX58</fullName>
    </alternativeName>
    <alternativeName>
        <fullName evidence="31">DEAD box protein 58</fullName>
    </alternativeName>
    <alternativeName>
        <fullName evidence="33">RIG-I-like receptor 1</fullName>
    </alternativeName>
    <alternativeName>
        <fullName evidence="34">Retinoic acid-inducible gene 1 protein</fullName>
    </alternativeName>
    <alternativeName>
        <fullName evidence="32">Retinoic acid-inducible gene I protein</fullName>
    </alternativeName>
</protein>
<dbReference type="Pfam" id="PF18119">
    <property type="entry name" value="RIG-I_C"/>
    <property type="match status" value="1"/>
</dbReference>
<dbReference type="FunFam" id="1.10.533.10:FF:000078">
    <property type="entry name" value="Probable ATP-dependent RNA helicase DDX58"/>
    <property type="match status" value="1"/>
</dbReference>
<gene>
    <name evidence="40" type="primary">RIGI</name>
</gene>
<dbReference type="KEGG" id="tmu:101340796"/>
<evidence type="ECO:0000256" key="8">
    <source>
        <dbReference type="ARBA" id="ARBA00022490"/>
    </source>
</evidence>
<reference evidence="40" key="1">
    <citation type="submission" date="2025-08" db="UniProtKB">
        <authorList>
            <consortium name="RefSeq"/>
        </authorList>
    </citation>
    <scope>IDENTIFICATION</scope>
</reference>
<proteinExistence type="inferred from homology"/>
<evidence type="ECO:0000256" key="17">
    <source>
        <dbReference type="ARBA" id="ARBA00022833"/>
    </source>
</evidence>
<dbReference type="Gene3D" id="1.10.533.10">
    <property type="entry name" value="Death Domain, Fas"/>
    <property type="match status" value="2"/>
</dbReference>
<dbReference type="GO" id="GO:0005856">
    <property type="term" value="C:cytoskeleton"/>
    <property type="evidence" value="ECO:0007669"/>
    <property type="project" value="UniProtKB-SubCell"/>
</dbReference>
<evidence type="ECO:0000256" key="27">
    <source>
        <dbReference type="ARBA" id="ARBA00023273"/>
    </source>
</evidence>
<dbReference type="GO" id="GO:0043330">
    <property type="term" value="P:response to exogenous dsRNA"/>
    <property type="evidence" value="ECO:0007669"/>
    <property type="project" value="UniProtKB-ARBA"/>
</dbReference>
<accession>A0A2Y9QQF3</accession>
<dbReference type="RefSeq" id="XP_023581448.1">
    <property type="nucleotide sequence ID" value="XM_023725680.1"/>
</dbReference>
<dbReference type="FunCoup" id="A0A2Y9QQF3">
    <property type="interactions" value="270"/>
</dbReference>
<evidence type="ECO:0000256" key="22">
    <source>
        <dbReference type="ARBA" id="ARBA00022949"/>
    </source>
</evidence>
<evidence type="ECO:0000256" key="18">
    <source>
        <dbReference type="ARBA" id="ARBA00022840"/>
    </source>
</evidence>
<dbReference type="FunFam" id="2.170.150.30:FF:000001">
    <property type="entry name" value="Probable ATP-dependent RNA helicase DDX58"/>
    <property type="match status" value="1"/>
</dbReference>
<dbReference type="InterPro" id="IPR027417">
    <property type="entry name" value="P-loop_NTPase"/>
</dbReference>
<feature type="binding site" evidence="35">
    <location>
        <position position="871"/>
    </location>
    <ligand>
        <name>Zn(2+)</name>
        <dbReference type="ChEBI" id="CHEBI:29105"/>
    </ligand>
</feature>
<evidence type="ECO:0000256" key="25">
    <source>
        <dbReference type="ARBA" id="ARBA00023136"/>
    </source>
</evidence>
<dbReference type="GO" id="GO:0003724">
    <property type="term" value="F:RNA helicase activity"/>
    <property type="evidence" value="ECO:0007669"/>
    <property type="project" value="UniProtKB-EC"/>
</dbReference>
<evidence type="ECO:0000313" key="40">
    <source>
        <dbReference type="RefSeq" id="XP_023581448.1"/>
    </source>
</evidence>
<dbReference type="Pfam" id="PF00270">
    <property type="entry name" value="DEAD"/>
    <property type="match status" value="1"/>
</dbReference>
<evidence type="ECO:0000256" key="1">
    <source>
        <dbReference type="ARBA" id="ARBA00004245"/>
    </source>
</evidence>
<keyword evidence="26" id="KW-0206">Cytoskeleton</keyword>
<dbReference type="InterPro" id="IPR011545">
    <property type="entry name" value="DEAD/DEAH_box_helicase_dom"/>
</dbReference>
<dbReference type="PANTHER" id="PTHR14074">
    <property type="entry name" value="HELICASE WITH DEATH DOMAIN-RELATED"/>
    <property type="match status" value="1"/>
</dbReference>
<dbReference type="GO" id="GO:0032587">
    <property type="term" value="C:ruffle membrane"/>
    <property type="evidence" value="ECO:0007669"/>
    <property type="project" value="UniProtKB-SubCell"/>
</dbReference>
<comment type="similarity">
    <text evidence="4">Belongs to the helicase family. RLR subfamily.</text>
</comment>
<dbReference type="GO" id="GO:0032728">
    <property type="term" value="P:positive regulation of interferon-beta production"/>
    <property type="evidence" value="ECO:0007669"/>
    <property type="project" value="UniProtKB-ARBA"/>
</dbReference>
<evidence type="ECO:0000256" key="2">
    <source>
        <dbReference type="ARBA" id="ARBA00004435"/>
    </source>
</evidence>
<evidence type="ECO:0000256" key="13">
    <source>
        <dbReference type="ARBA" id="ARBA00022737"/>
    </source>
</evidence>
<evidence type="ECO:0000256" key="24">
    <source>
        <dbReference type="ARBA" id="ARBA00023118"/>
    </source>
</evidence>
<evidence type="ECO:0000256" key="7">
    <source>
        <dbReference type="ARBA" id="ARBA00022475"/>
    </source>
</evidence>
<dbReference type="EC" id="3.6.4.13" evidence="5"/>
<dbReference type="InterPro" id="IPR038557">
    <property type="entry name" value="RLR_C_sf"/>
</dbReference>
<evidence type="ECO:0000256" key="10">
    <source>
        <dbReference type="ARBA" id="ARBA00022553"/>
    </source>
</evidence>
<dbReference type="PROSITE" id="PS51194">
    <property type="entry name" value="HELICASE_CTER"/>
    <property type="match status" value="1"/>
</dbReference>
<dbReference type="Pfam" id="PF16739">
    <property type="entry name" value="CARD_2"/>
    <property type="match status" value="2"/>
</dbReference>
<evidence type="ECO:0000256" key="12">
    <source>
        <dbReference type="ARBA" id="ARBA00022723"/>
    </source>
</evidence>
<keyword evidence="22" id="KW-0965">Cell junction</keyword>
<evidence type="ECO:0000256" key="35">
    <source>
        <dbReference type="PROSITE-ProRule" id="PRU01125"/>
    </source>
</evidence>
<evidence type="ECO:0000256" key="9">
    <source>
        <dbReference type="ARBA" id="ARBA00022499"/>
    </source>
</evidence>
<dbReference type="SUPFAM" id="SSF52540">
    <property type="entry name" value="P-loop containing nucleoside triphosphate hydrolases"/>
    <property type="match status" value="2"/>
</dbReference>
<feature type="domain" description="Helicase C-terminal" evidence="37">
    <location>
        <begin position="617"/>
        <end position="779"/>
    </location>
</feature>
<evidence type="ECO:0000256" key="34">
    <source>
        <dbReference type="ARBA" id="ARBA00081900"/>
    </source>
</evidence>
<dbReference type="GO" id="GO:0002753">
    <property type="term" value="P:cytoplasmic pattern recognition receptor signaling pathway"/>
    <property type="evidence" value="ECO:0007669"/>
    <property type="project" value="TreeGrafter"/>
</dbReference>
<evidence type="ECO:0000256" key="6">
    <source>
        <dbReference type="ARBA" id="ARBA00022427"/>
    </source>
</evidence>
<evidence type="ECO:0000256" key="14">
    <source>
        <dbReference type="ARBA" id="ARBA00022741"/>
    </source>
</evidence>
<dbReference type="GeneID" id="101340796"/>